<organism evidence="7 8">
    <name type="scientific">Roseococcus pinisoli</name>
    <dbReference type="NCBI Taxonomy" id="2835040"/>
    <lineage>
        <taxon>Bacteria</taxon>
        <taxon>Pseudomonadati</taxon>
        <taxon>Pseudomonadota</taxon>
        <taxon>Alphaproteobacteria</taxon>
        <taxon>Acetobacterales</taxon>
        <taxon>Roseomonadaceae</taxon>
        <taxon>Roseococcus</taxon>
    </lineage>
</organism>
<keyword evidence="8" id="KW-1185">Reference proteome</keyword>
<dbReference type="Gene3D" id="3.60.15.10">
    <property type="entry name" value="Ribonuclease Z/Hydroxyacylglutathione hydrolase-like"/>
    <property type="match status" value="1"/>
</dbReference>
<evidence type="ECO:0000256" key="2">
    <source>
        <dbReference type="ARBA" id="ARBA00007749"/>
    </source>
</evidence>
<dbReference type="InterPro" id="IPR001279">
    <property type="entry name" value="Metallo-B-lactamas"/>
</dbReference>
<dbReference type="InterPro" id="IPR051013">
    <property type="entry name" value="MBL_superfamily_lactonases"/>
</dbReference>
<gene>
    <name evidence="7" type="ORF">KHU32_03220</name>
</gene>
<dbReference type="EMBL" id="JAHCDA010000001">
    <property type="protein sequence ID" value="MBS7809932.1"/>
    <property type="molecule type" value="Genomic_DNA"/>
</dbReference>
<protein>
    <submittedName>
        <fullName evidence="7">N-acyl homoserine lactonase family protein</fullName>
    </submittedName>
</protein>
<dbReference type="Pfam" id="PF00753">
    <property type="entry name" value="Lactamase_B"/>
    <property type="match status" value="1"/>
</dbReference>
<dbReference type="SUPFAM" id="SSF56281">
    <property type="entry name" value="Metallo-hydrolase/oxidoreductase"/>
    <property type="match status" value="1"/>
</dbReference>
<dbReference type="CDD" id="cd07729">
    <property type="entry name" value="AHL_lactonase_MBL-fold"/>
    <property type="match status" value="1"/>
</dbReference>
<evidence type="ECO:0000313" key="7">
    <source>
        <dbReference type="EMBL" id="MBS7809932.1"/>
    </source>
</evidence>
<evidence type="ECO:0000256" key="5">
    <source>
        <dbReference type="ARBA" id="ARBA00022833"/>
    </source>
</evidence>
<keyword evidence="5" id="KW-0862">Zinc</keyword>
<evidence type="ECO:0000313" key="8">
    <source>
        <dbReference type="Proteomes" id="UP000766336"/>
    </source>
</evidence>
<comment type="cofactor">
    <cofactor evidence="1">
        <name>Zn(2+)</name>
        <dbReference type="ChEBI" id="CHEBI:29105"/>
    </cofactor>
</comment>
<dbReference type="SMART" id="SM00849">
    <property type="entry name" value="Lactamase_B"/>
    <property type="match status" value="1"/>
</dbReference>
<feature type="domain" description="Metallo-beta-lactamase" evidence="6">
    <location>
        <begin position="37"/>
        <end position="237"/>
    </location>
</feature>
<comment type="caution">
    <text evidence="7">The sequence shown here is derived from an EMBL/GenBank/DDBJ whole genome shotgun (WGS) entry which is preliminary data.</text>
</comment>
<sequence length="261" mass="28927">MTWDLYAIRYATNPRKKARDNFVIAPADPHDALMPMDYFVWAAVKDGRAILIDSGADKALCETRGNDFLRCPTEGLKEIGVDATKIETVISTHLHWDHAGNFSRFPRARFHAQACEIAHATGPCMCKPFMRRAYDVEQIVDFVRLVHGDRVQFHEGEGVVADGITVRHVGGHAAGLQVVRVHTKRGWVVLASDAMHYFANGETGNPFPVIVNVKEYLDGIAMLPSLGEGRDHVIAGHDPLVRSMYPEAAPDVYRLDVMPAG</sequence>
<evidence type="ECO:0000256" key="3">
    <source>
        <dbReference type="ARBA" id="ARBA00022723"/>
    </source>
</evidence>
<dbReference type="InterPro" id="IPR036866">
    <property type="entry name" value="RibonucZ/Hydroxyglut_hydro"/>
</dbReference>
<dbReference type="RefSeq" id="WP_213668584.1">
    <property type="nucleotide sequence ID" value="NZ_JAHCDA010000001.1"/>
</dbReference>
<evidence type="ECO:0000259" key="6">
    <source>
        <dbReference type="SMART" id="SM00849"/>
    </source>
</evidence>
<keyword evidence="4" id="KW-0378">Hydrolase</keyword>
<dbReference type="Proteomes" id="UP000766336">
    <property type="component" value="Unassembled WGS sequence"/>
</dbReference>
<keyword evidence="3" id="KW-0479">Metal-binding</keyword>
<dbReference type="PANTHER" id="PTHR42978:SF7">
    <property type="entry name" value="METALLO-HYDROLASE RV2300C-RELATED"/>
    <property type="match status" value="1"/>
</dbReference>
<dbReference type="PANTHER" id="PTHR42978">
    <property type="entry name" value="QUORUM-QUENCHING LACTONASE YTNP-RELATED-RELATED"/>
    <property type="match status" value="1"/>
</dbReference>
<evidence type="ECO:0000256" key="4">
    <source>
        <dbReference type="ARBA" id="ARBA00022801"/>
    </source>
</evidence>
<evidence type="ECO:0000256" key="1">
    <source>
        <dbReference type="ARBA" id="ARBA00001947"/>
    </source>
</evidence>
<comment type="similarity">
    <text evidence="2">Belongs to the metallo-beta-lactamase superfamily.</text>
</comment>
<proteinExistence type="inferred from homology"/>
<name>A0ABS5QAI4_9PROT</name>
<reference evidence="7 8" key="1">
    <citation type="submission" date="2021-05" db="EMBL/GenBank/DDBJ databases">
        <title>Roseococcus sp. XZZS9, whole genome shotgun sequencing project.</title>
        <authorList>
            <person name="Zhao G."/>
            <person name="Shen L."/>
        </authorList>
    </citation>
    <scope>NUCLEOTIDE SEQUENCE [LARGE SCALE GENOMIC DNA]</scope>
    <source>
        <strain evidence="7 8">XZZS9</strain>
    </source>
</reference>
<accession>A0ABS5QAI4</accession>